<evidence type="ECO:0000256" key="5">
    <source>
        <dbReference type="ARBA" id="ARBA00022741"/>
    </source>
</evidence>
<dbReference type="GO" id="GO:0005737">
    <property type="term" value="C:cytoplasm"/>
    <property type="evidence" value="ECO:0007669"/>
    <property type="project" value="UniProtKB-ARBA"/>
</dbReference>
<protein>
    <recommendedName>
        <fullName evidence="9">Casein kinase I isoform alpha</fullName>
        <ecNumber evidence="2">2.7.11.1</ecNumber>
    </recommendedName>
    <alternativeName>
        <fullName evidence="10">CK1</fullName>
    </alternativeName>
</protein>
<dbReference type="AlphaFoldDB" id="A0A0N4TIU9"/>
<comment type="catalytic activity">
    <reaction evidence="8">
        <text>L-threonyl-[protein] + ATP = O-phospho-L-threonyl-[protein] + ADP + H(+)</text>
        <dbReference type="Rhea" id="RHEA:46608"/>
        <dbReference type="Rhea" id="RHEA-COMP:11060"/>
        <dbReference type="Rhea" id="RHEA-COMP:11605"/>
        <dbReference type="ChEBI" id="CHEBI:15378"/>
        <dbReference type="ChEBI" id="CHEBI:30013"/>
        <dbReference type="ChEBI" id="CHEBI:30616"/>
        <dbReference type="ChEBI" id="CHEBI:61977"/>
        <dbReference type="ChEBI" id="CHEBI:456216"/>
        <dbReference type="EC" id="2.7.11.1"/>
    </reaction>
</comment>
<feature type="domain" description="Protein kinase" evidence="12">
    <location>
        <begin position="126"/>
        <end position="384"/>
    </location>
</feature>
<dbReference type="SMART" id="SM00220">
    <property type="entry name" value="S_TKc"/>
    <property type="match status" value="1"/>
</dbReference>
<dbReference type="GO" id="GO:0005524">
    <property type="term" value="F:ATP binding"/>
    <property type="evidence" value="ECO:0007669"/>
    <property type="project" value="UniProtKB-UniRule"/>
</dbReference>
<dbReference type="GO" id="GO:0004674">
    <property type="term" value="F:protein serine/threonine kinase activity"/>
    <property type="evidence" value="ECO:0007669"/>
    <property type="project" value="UniProtKB-KW"/>
</dbReference>
<reference evidence="13 14" key="2">
    <citation type="submission" date="2018-11" db="EMBL/GenBank/DDBJ databases">
        <authorList>
            <consortium name="Pathogen Informatics"/>
        </authorList>
    </citation>
    <scope>NUCLEOTIDE SEQUENCE [LARGE SCALE GENOMIC DNA]</scope>
</reference>
<evidence type="ECO:0000256" key="10">
    <source>
        <dbReference type="ARBA" id="ARBA00082669"/>
    </source>
</evidence>
<dbReference type="Proteomes" id="UP000278627">
    <property type="component" value="Unassembled WGS sequence"/>
</dbReference>
<dbReference type="FunFam" id="3.30.200.20:FF:000538">
    <property type="entry name" value="Putative Casein kinase I"/>
    <property type="match status" value="1"/>
</dbReference>
<accession>A0A0N4TIU9</accession>
<dbReference type="PROSITE" id="PS50011">
    <property type="entry name" value="PROTEIN_KINASE_DOM"/>
    <property type="match status" value="1"/>
</dbReference>
<comment type="similarity">
    <text evidence="1">Belongs to the protein kinase superfamily. CK1 Ser/Thr protein kinase family. Casein kinase I subfamily.</text>
</comment>
<dbReference type="Pfam" id="PF00069">
    <property type="entry name" value="Pkinase"/>
    <property type="match status" value="1"/>
</dbReference>
<evidence type="ECO:0000256" key="1">
    <source>
        <dbReference type="ARBA" id="ARBA00005926"/>
    </source>
</evidence>
<evidence type="ECO:0000256" key="4">
    <source>
        <dbReference type="ARBA" id="ARBA00022679"/>
    </source>
</evidence>
<dbReference type="STRING" id="6280.A0A0N4TIU9"/>
<dbReference type="InterPro" id="IPR017441">
    <property type="entry name" value="Protein_kinase_ATP_BS"/>
</dbReference>
<name>A0A0N4TIU9_BRUPA</name>
<sequence length="735" mass="85407">MEGLHCLSPHDPLGTVGWIRMICKEQKPHRLASLGRVIKVWVCSTPEYPSGRDIAPVNLDELPSPETSRYLSCFLTRCMLRCVAVALRVVELWMRFGQKLEVYIISGPKMAGVATNSRDFIVATKYKLIRKIGSGSFGDIYLAINITNGEEVAVKMESSKARHPQLLYESKVYKILQGGVGIPHIRWYGTEREYNVLVMDLLGPSLEDLFNFCSRRFTMKTVLMLADQMIGRIEYVHPDNFMMGIGRHCNKLFLIDFGLAKKYRDSRTRAHIPYREDKNLTGTARYASINAHLGIEQSRRDDMESLGYVLMYFNKGTLPWQGLKAATKKQKYEKISEKKMSTPVEVLCKGFPAEFAMYLNYTRGLRFDEAPDYMYLRQLFRILFRTLNHQYDYTFDWTMLKQKAAQHTAAALALAGSGQGGAQSGTAPVIRRNDSFYSHYGQCRILNEQRSKKIFTAIRRSDGRYVALKVEEIPNREIEAASQHKKRKKNNLKHEHAVYRSLHGRGVPHVHWFGIVNRYKAMVMDLTGPSLEELFIYCKRRFSLKTVLMLADQMLDRIQSVHDADYSDAFVMGIEENFSKVYLINMKLASKYIKISDGYRKHIPYKEDIDFFGSPCFASLNRHLGTIASRRDDLESYVYILLYFLKGNLPWQMYYELEKILEIKISISTEILCHGLPTQFATVLNYCRTLRFDDKPDYLFIRHLFRDLFKSLAYKVPLEEDWNFDWMSRYYAKRH</sequence>
<evidence type="ECO:0000256" key="11">
    <source>
        <dbReference type="PROSITE-ProRule" id="PRU10141"/>
    </source>
</evidence>
<evidence type="ECO:0000313" key="13">
    <source>
        <dbReference type="EMBL" id="VDN89326.1"/>
    </source>
</evidence>
<proteinExistence type="inferred from homology"/>
<keyword evidence="4" id="KW-0808">Transferase</keyword>
<evidence type="ECO:0000256" key="3">
    <source>
        <dbReference type="ARBA" id="ARBA00022527"/>
    </source>
</evidence>
<dbReference type="Gene3D" id="1.10.510.10">
    <property type="entry name" value="Transferase(Phosphotransferase) domain 1"/>
    <property type="match status" value="2"/>
</dbReference>
<evidence type="ECO:0000259" key="12">
    <source>
        <dbReference type="PROSITE" id="PS50011"/>
    </source>
</evidence>
<dbReference type="PANTHER" id="PTHR11909">
    <property type="entry name" value="CASEIN KINASE-RELATED"/>
    <property type="match status" value="1"/>
</dbReference>
<keyword evidence="7 11" id="KW-0067">ATP-binding</keyword>
<dbReference type="PROSITE" id="PS00107">
    <property type="entry name" value="PROTEIN_KINASE_ATP"/>
    <property type="match status" value="1"/>
</dbReference>
<evidence type="ECO:0000256" key="2">
    <source>
        <dbReference type="ARBA" id="ARBA00012513"/>
    </source>
</evidence>
<evidence type="ECO:0000256" key="9">
    <source>
        <dbReference type="ARBA" id="ARBA00071374"/>
    </source>
</evidence>
<keyword evidence="6" id="KW-0418">Kinase</keyword>
<dbReference type="CDD" id="cd14128">
    <property type="entry name" value="STKc_CK1_alpha"/>
    <property type="match status" value="1"/>
</dbReference>
<dbReference type="InterPro" id="IPR050235">
    <property type="entry name" value="CK1_Ser-Thr_kinase"/>
</dbReference>
<dbReference type="EC" id="2.7.11.1" evidence="2"/>
<dbReference type="EMBL" id="UZAD01013131">
    <property type="protein sequence ID" value="VDN89326.1"/>
    <property type="molecule type" value="Genomic_DNA"/>
</dbReference>
<evidence type="ECO:0000313" key="14">
    <source>
        <dbReference type="Proteomes" id="UP000278627"/>
    </source>
</evidence>
<evidence type="ECO:0000313" key="15">
    <source>
        <dbReference type="WBParaSite" id="BPAG_0000817801-mRNA-1"/>
    </source>
</evidence>
<dbReference type="InterPro" id="IPR000719">
    <property type="entry name" value="Prot_kinase_dom"/>
</dbReference>
<reference evidence="15" key="1">
    <citation type="submission" date="2017-02" db="UniProtKB">
        <authorList>
            <consortium name="WormBaseParasite"/>
        </authorList>
    </citation>
    <scope>IDENTIFICATION</scope>
</reference>
<keyword evidence="14" id="KW-1185">Reference proteome</keyword>
<dbReference type="SUPFAM" id="SSF56112">
    <property type="entry name" value="Protein kinase-like (PK-like)"/>
    <property type="match status" value="2"/>
</dbReference>
<evidence type="ECO:0000256" key="7">
    <source>
        <dbReference type="ARBA" id="ARBA00022840"/>
    </source>
</evidence>
<evidence type="ECO:0000256" key="8">
    <source>
        <dbReference type="ARBA" id="ARBA00047899"/>
    </source>
</evidence>
<dbReference type="WBParaSite" id="BPAG_0000817801-mRNA-1">
    <property type="protein sequence ID" value="BPAG_0000817801-mRNA-1"/>
    <property type="gene ID" value="BPAG_0000817801"/>
</dbReference>
<evidence type="ECO:0000256" key="6">
    <source>
        <dbReference type="ARBA" id="ARBA00022777"/>
    </source>
</evidence>
<dbReference type="InterPro" id="IPR011009">
    <property type="entry name" value="Kinase-like_dom_sf"/>
</dbReference>
<dbReference type="CDD" id="cd14016">
    <property type="entry name" value="STKc_CK1"/>
    <property type="match status" value="1"/>
</dbReference>
<keyword evidence="3" id="KW-0723">Serine/threonine-protein kinase</keyword>
<feature type="binding site" evidence="11">
    <location>
        <position position="155"/>
    </location>
    <ligand>
        <name>ATP</name>
        <dbReference type="ChEBI" id="CHEBI:30616"/>
    </ligand>
</feature>
<dbReference type="FunFam" id="1.10.510.10:FF:000120">
    <property type="entry name" value="Casein kinase I isoform alpha"/>
    <property type="match status" value="1"/>
</dbReference>
<gene>
    <name evidence="13" type="ORF">BPAG_LOCUS8140</name>
</gene>
<organism evidence="15">
    <name type="scientific">Brugia pahangi</name>
    <name type="common">Filarial nematode worm</name>
    <dbReference type="NCBI Taxonomy" id="6280"/>
    <lineage>
        <taxon>Eukaryota</taxon>
        <taxon>Metazoa</taxon>
        <taxon>Ecdysozoa</taxon>
        <taxon>Nematoda</taxon>
        <taxon>Chromadorea</taxon>
        <taxon>Rhabditida</taxon>
        <taxon>Spirurina</taxon>
        <taxon>Spiruromorpha</taxon>
        <taxon>Filarioidea</taxon>
        <taxon>Onchocercidae</taxon>
        <taxon>Brugia</taxon>
    </lineage>
</organism>
<keyword evidence="5 11" id="KW-0547">Nucleotide-binding</keyword>